<keyword evidence="4" id="KW-1185">Reference proteome</keyword>
<dbReference type="Proteomes" id="UP000321523">
    <property type="component" value="Unassembled WGS sequence"/>
</dbReference>
<evidence type="ECO:0000256" key="1">
    <source>
        <dbReference type="ARBA" id="ARBA00022574"/>
    </source>
</evidence>
<keyword evidence="1" id="KW-0853">WD repeat</keyword>
<dbReference type="EMBL" id="BJYZ01000002">
    <property type="protein sequence ID" value="GEO36435.1"/>
    <property type="molecule type" value="Genomic_DNA"/>
</dbReference>
<dbReference type="InterPro" id="IPR051179">
    <property type="entry name" value="WD_repeat_multifunction"/>
</dbReference>
<dbReference type="AlphaFoldDB" id="A0A512DJ16"/>
<comment type="caution">
    <text evidence="3">The sequence shown here is derived from an EMBL/GenBank/DDBJ whole genome shotgun (WGS) entry which is preliminary data.</text>
</comment>
<dbReference type="OrthoDB" id="9814620at2"/>
<dbReference type="Gene3D" id="2.130.10.10">
    <property type="entry name" value="YVTN repeat-like/Quinoprotein amine dehydrogenase"/>
    <property type="match status" value="2"/>
</dbReference>
<dbReference type="InterPro" id="IPR015943">
    <property type="entry name" value="WD40/YVTN_repeat-like_dom_sf"/>
</dbReference>
<evidence type="ECO:0000313" key="4">
    <source>
        <dbReference type="Proteomes" id="UP000321523"/>
    </source>
</evidence>
<keyword evidence="2" id="KW-0677">Repeat</keyword>
<dbReference type="RefSeq" id="WP_044425446.1">
    <property type="nucleotide sequence ID" value="NZ_BJYZ01000002.1"/>
</dbReference>
<dbReference type="SMART" id="SM00320">
    <property type="entry name" value="WD40"/>
    <property type="match status" value="6"/>
</dbReference>
<name>A0A512DJ16_9PROT</name>
<gene>
    <name evidence="3" type="ORF">SAE02_05830</name>
</gene>
<reference evidence="3 4" key="1">
    <citation type="submission" date="2019-07" db="EMBL/GenBank/DDBJ databases">
        <title>Whole genome shotgun sequence of Skermanella aerolata NBRC 106429.</title>
        <authorList>
            <person name="Hosoyama A."/>
            <person name="Uohara A."/>
            <person name="Ohji S."/>
            <person name="Ichikawa N."/>
        </authorList>
    </citation>
    <scope>NUCLEOTIDE SEQUENCE [LARGE SCALE GENOMIC DNA]</scope>
    <source>
        <strain evidence="3 4">NBRC 106429</strain>
    </source>
</reference>
<dbReference type="PANTHER" id="PTHR19857:SF8">
    <property type="entry name" value="ANGIO-ASSOCIATED MIGRATORY CELL PROTEIN"/>
    <property type="match status" value="1"/>
</dbReference>
<sequence>MNGSEGGTRLHPLERHMDAAAYVVSVKVNRAGSHAAAVLGDGAAWLIDLTDSSAAPAVVHAHDGACLALARDIDGNGFLTGGDDGKLRRIAPGQAAETLAEVKGRWIEHVDCCPRSRLRAYSAGRQVHLLDLSGHGSAPALDHPSTVGSLAFAPNGKRLAVAHYGGASLWWTGRPGPPSRLDWKGSHLGVLWHPDGTHLMTTLQESGLHGWRLRDKADMQMSGYATKVRSMGWTNRSRYLATGGAESVVCWPFFGGGPWQKQPLQLAGTAGGLITVVAPHPKEPVIAAGHDDGRLLIAPTDGTAPVAIAAPDGSPISALAWSDDGRHLLAGTEAGRLSWFPIPAGR</sequence>
<evidence type="ECO:0008006" key="5">
    <source>
        <dbReference type="Google" id="ProtNLM"/>
    </source>
</evidence>
<protein>
    <recommendedName>
        <fullName evidence="5">Anaphase-promoting complex subunit 4 WD40 domain-containing protein</fullName>
    </recommendedName>
</protein>
<dbReference type="Pfam" id="PF00400">
    <property type="entry name" value="WD40"/>
    <property type="match status" value="1"/>
</dbReference>
<dbReference type="PANTHER" id="PTHR19857">
    <property type="entry name" value="MITOCHONDRIAL DIVISION PROTEIN 1-RELATED"/>
    <property type="match status" value="1"/>
</dbReference>
<evidence type="ECO:0000256" key="2">
    <source>
        <dbReference type="ARBA" id="ARBA00022737"/>
    </source>
</evidence>
<dbReference type="InterPro" id="IPR001680">
    <property type="entry name" value="WD40_rpt"/>
</dbReference>
<dbReference type="SUPFAM" id="SSF82171">
    <property type="entry name" value="DPP6 N-terminal domain-like"/>
    <property type="match status" value="1"/>
</dbReference>
<accession>A0A512DJ16</accession>
<organism evidence="3 4">
    <name type="scientific">Skermanella aerolata</name>
    <dbReference type="NCBI Taxonomy" id="393310"/>
    <lineage>
        <taxon>Bacteria</taxon>
        <taxon>Pseudomonadati</taxon>
        <taxon>Pseudomonadota</taxon>
        <taxon>Alphaproteobacteria</taxon>
        <taxon>Rhodospirillales</taxon>
        <taxon>Azospirillaceae</taxon>
        <taxon>Skermanella</taxon>
    </lineage>
</organism>
<evidence type="ECO:0000313" key="3">
    <source>
        <dbReference type="EMBL" id="GEO36435.1"/>
    </source>
</evidence>
<proteinExistence type="predicted"/>